<protein>
    <submittedName>
        <fullName evidence="3">Uncharacterized protein</fullName>
    </submittedName>
</protein>
<proteinExistence type="predicted"/>
<keyword evidence="2" id="KW-1133">Transmembrane helix</keyword>
<name>A0A0D4CK49_LIMMU</name>
<dbReference type="HOGENOM" id="CLU_2538340_0_0_9"/>
<keyword evidence="2" id="KW-0472">Membrane</keyword>
<keyword evidence="4" id="KW-1185">Reference proteome</keyword>
<feature type="region of interest" description="Disordered" evidence="1">
    <location>
        <begin position="13"/>
        <end position="52"/>
    </location>
</feature>
<evidence type="ECO:0000313" key="3">
    <source>
        <dbReference type="EMBL" id="AJT50295.1"/>
    </source>
</evidence>
<dbReference type="EMBL" id="CP011013">
    <property type="protein sequence ID" value="AJT50295.1"/>
    <property type="molecule type" value="Genomic_DNA"/>
</dbReference>
<gene>
    <name evidence="3" type="ORF">LBLM1_03990</name>
</gene>
<organism evidence="3 4">
    <name type="scientific">Limosilactobacillus mucosae LM1</name>
    <dbReference type="NCBI Taxonomy" id="1130798"/>
    <lineage>
        <taxon>Bacteria</taxon>
        <taxon>Bacillati</taxon>
        <taxon>Bacillota</taxon>
        <taxon>Bacilli</taxon>
        <taxon>Lactobacillales</taxon>
        <taxon>Lactobacillaceae</taxon>
        <taxon>Limosilactobacillus</taxon>
    </lineage>
</organism>
<reference evidence="3 4" key="1">
    <citation type="journal article" date="2012" name="J. Bacteriol.">
        <title>Genome sequence of Lactobacillus mucosae LM1, isolated from piglet feces.</title>
        <authorList>
            <person name="Lee J.H."/>
            <person name="Valeriano V.D."/>
            <person name="Shin Y.R."/>
            <person name="Chae J.P."/>
            <person name="Kim G.B."/>
            <person name="Ham J.S."/>
            <person name="Chun J."/>
            <person name="Kang D.K."/>
        </authorList>
    </citation>
    <scope>NUCLEOTIDE SEQUENCE [LARGE SCALE GENOMIC DNA]</scope>
    <source>
        <strain evidence="3 4">LM1</strain>
    </source>
</reference>
<feature type="transmembrane region" description="Helical" evidence="2">
    <location>
        <begin position="57"/>
        <end position="75"/>
    </location>
</feature>
<evidence type="ECO:0000256" key="2">
    <source>
        <dbReference type="SAM" id="Phobius"/>
    </source>
</evidence>
<keyword evidence="2" id="KW-0812">Transmembrane</keyword>
<dbReference type="AlphaFoldDB" id="A0A0D4CK49"/>
<sequence>MSQSILNSGAIDSNSEAYLNDGNGKSLLDKAGNKRVNNSVNSKQAEKLPQLSGSDNLMNGILGMSALVAGTAVVLSRKQSKED</sequence>
<dbReference type="Proteomes" id="UP000003645">
    <property type="component" value="Chromosome"/>
</dbReference>
<dbReference type="KEGG" id="lmu:LBLM1_03990"/>
<accession>A0A0D4CK49</accession>
<evidence type="ECO:0000256" key="1">
    <source>
        <dbReference type="SAM" id="MobiDB-lite"/>
    </source>
</evidence>
<evidence type="ECO:0000313" key="4">
    <source>
        <dbReference type="Proteomes" id="UP000003645"/>
    </source>
</evidence>